<sequence>MLERFRQAKAAEIERLLALEDEGSMPPPFEGERPDFLRALWDVGPGAVIAEYKRASPSKGDINLALGPEQAAQAYRVAGAAALSVLTEEDHFKGSLDFLARMAPAGLPMLRKDFILHPVQVIQTAATPASAFLLIARMCEQEELREMLALGMAFDLPAVVEVFDEADLEKAQALDPDIVQVNSRDLDTLTTDLARAERLGKLKPEGQLWIAASGIATPEDLDRMVQAGFDAVLVGTSLMCGADPGAALKALTRRTG</sequence>
<dbReference type="GO" id="GO:0004640">
    <property type="term" value="F:phosphoribosylanthranilate isomerase activity"/>
    <property type="evidence" value="ECO:0007669"/>
    <property type="project" value="TreeGrafter"/>
</dbReference>
<dbReference type="InterPro" id="IPR001468">
    <property type="entry name" value="Indole-3-GlycerolPSynthase_CS"/>
</dbReference>
<dbReference type="InterPro" id="IPR045186">
    <property type="entry name" value="Indole-3-glycerol_P_synth"/>
</dbReference>
<comment type="catalytic activity">
    <reaction evidence="1">
        <text>1-(2-carboxyphenylamino)-1-deoxy-D-ribulose 5-phosphate + H(+) = (1S,2R)-1-C-(indol-3-yl)glycerol 3-phosphate + CO2 + H2O</text>
        <dbReference type="Rhea" id="RHEA:23476"/>
        <dbReference type="ChEBI" id="CHEBI:15377"/>
        <dbReference type="ChEBI" id="CHEBI:15378"/>
        <dbReference type="ChEBI" id="CHEBI:16526"/>
        <dbReference type="ChEBI" id="CHEBI:58613"/>
        <dbReference type="ChEBI" id="CHEBI:58866"/>
        <dbReference type="EC" id="4.1.1.48"/>
    </reaction>
</comment>
<keyword evidence="8 10" id="KW-0456">Lyase</keyword>
<keyword evidence="5" id="KW-0210">Decarboxylase</keyword>
<dbReference type="Proteomes" id="UP000494245">
    <property type="component" value="Unassembled WGS sequence"/>
</dbReference>
<dbReference type="PROSITE" id="PS00614">
    <property type="entry name" value="IGPS"/>
    <property type="match status" value="1"/>
</dbReference>
<dbReference type="RefSeq" id="WP_173083585.1">
    <property type="nucleotide sequence ID" value="NZ_BLTE01000007.1"/>
</dbReference>
<keyword evidence="4" id="KW-0028">Amino-acid biosynthesis</keyword>
<keyword evidence="7" id="KW-0057">Aromatic amino acid biosynthesis</keyword>
<reference evidence="10 11" key="1">
    <citation type="submission" date="2020-04" db="EMBL/GenBank/DDBJ databases">
        <authorList>
            <consortium name="Desulfovibrio sp. FSS-1 genome sequencing consortium"/>
            <person name="Shimoshige H."/>
            <person name="Kobayashi H."/>
            <person name="Maekawa T."/>
        </authorList>
    </citation>
    <scope>NUCLEOTIDE SEQUENCE [LARGE SCALE GENOMIC DNA]</scope>
    <source>
        <strain evidence="10 11">SIID29052-01</strain>
    </source>
</reference>
<keyword evidence="11" id="KW-1185">Reference proteome</keyword>
<organism evidence="10 11">
    <name type="scientific">Fundidesulfovibrio magnetotacticus</name>
    <dbReference type="NCBI Taxonomy" id="2730080"/>
    <lineage>
        <taxon>Bacteria</taxon>
        <taxon>Pseudomonadati</taxon>
        <taxon>Thermodesulfobacteriota</taxon>
        <taxon>Desulfovibrionia</taxon>
        <taxon>Desulfovibrionales</taxon>
        <taxon>Desulfovibrionaceae</taxon>
        <taxon>Fundidesulfovibrio</taxon>
    </lineage>
</organism>
<gene>
    <name evidence="10" type="primary">trpC</name>
    <name evidence="10" type="ORF">NNJEOMEG_01817</name>
</gene>
<dbReference type="SUPFAM" id="SSF51366">
    <property type="entry name" value="Ribulose-phoshate binding barrel"/>
    <property type="match status" value="1"/>
</dbReference>
<evidence type="ECO:0000259" key="9">
    <source>
        <dbReference type="Pfam" id="PF00218"/>
    </source>
</evidence>
<dbReference type="PANTHER" id="PTHR22854:SF2">
    <property type="entry name" value="INDOLE-3-GLYCEROL-PHOSPHATE SYNTHASE"/>
    <property type="match status" value="1"/>
</dbReference>
<evidence type="ECO:0000256" key="3">
    <source>
        <dbReference type="ARBA" id="ARBA00012362"/>
    </source>
</evidence>
<comment type="caution">
    <text evidence="10">The sequence shown here is derived from an EMBL/GenBank/DDBJ whole genome shotgun (WGS) entry which is preliminary data.</text>
</comment>
<dbReference type="GO" id="GO:0004425">
    <property type="term" value="F:indole-3-glycerol-phosphate synthase activity"/>
    <property type="evidence" value="ECO:0007669"/>
    <property type="project" value="UniProtKB-EC"/>
</dbReference>
<proteinExistence type="predicted"/>
<evidence type="ECO:0000256" key="7">
    <source>
        <dbReference type="ARBA" id="ARBA00023141"/>
    </source>
</evidence>
<accession>A0A6V8LV44</accession>
<name>A0A6V8LV44_9BACT</name>
<dbReference type="EC" id="4.1.1.48" evidence="3"/>
<evidence type="ECO:0000313" key="10">
    <source>
        <dbReference type="EMBL" id="GFK93979.1"/>
    </source>
</evidence>
<dbReference type="InterPro" id="IPR013785">
    <property type="entry name" value="Aldolase_TIM"/>
</dbReference>
<evidence type="ECO:0000256" key="5">
    <source>
        <dbReference type="ARBA" id="ARBA00022793"/>
    </source>
</evidence>
<dbReference type="GO" id="GO:0000162">
    <property type="term" value="P:L-tryptophan biosynthetic process"/>
    <property type="evidence" value="ECO:0007669"/>
    <property type="project" value="UniProtKB-UniPathway"/>
</dbReference>
<dbReference type="PANTHER" id="PTHR22854">
    <property type="entry name" value="TRYPTOPHAN BIOSYNTHESIS PROTEIN"/>
    <property type="match status" value="1"/>
</dbReference>
<evidence type="ECO:0000256" key="1">
    <source>
        <dbReference type="ARBA" id="ARBA00001633"/>
    </source>
</evidence>
<dbReference type="InterPro" id="IPR013798">
    <property type="entry name" value="Indole-3-glycerol_P_synth_dom"/>
</dbReference>
<protein>
    <recommendedName>
        <fullName evidence="3">indole-3-glycerol-phosphate synthase</fullName>
        <ecNumber evidence="3">4.1.1.48</ecNumber>
    </recommendedName>
</protein>
<dbReference type="InterPro" id="IPR011060">
    <property type="entry name" value="RibuloseP-bd_barrel"/>
</dbReference>
<dbReference type="UniPathway" id="UPA00035">
    <property type="reaction ID" value="UER00043"/>
</dbReference>
<evidence type="ECO:0000256" key="8">
    <source>
        <dbReference type="ARBA" id="ARBA00023239"/>
    </source>
</evidence>
<dbReference type="EMBL" id="BLTE01000007">
    <property type="protein sequence ID" value="GFK93979.1"/>
    <property type="molecule type" value="Genomic_DNA"/>
</dbReference>
<reference evidence="10 11" key="2">
    <citation type="submission" date="2020-05" db="EMBL/GenBank/DDBJ databases">
        <title>Draft genome sequence of Desulfovibrio sp. strainFSS-1.</title>
        <authorList>
            <person name="Shimoshige H."/>
            <person name="Kobayashi H."/>
            <person name="Maekawa T."/>
        </authorList>
    </citation>
    <scope>NUCLEOTIDE SEQUENCE [LARGE SCALE GENOMIC DNA]</scope>
    <source>
        <strain evidence="10 11">SIID29052-01</strain>
    </source>
</reference>
<dbReference type="Pfam" id="PF00218">
    <property type="entry name" value="IGPS"/>
    <property type="match status" value="1"/>
</dbReference>
<keyword evidence="6" id="KW-0822">Tryptophan biosynthesis</keyword>
<evidence type="ECO:0000256" key="4">
    <source>
        <dbReference type="ARBA" id="ARBA00022605"/>
    </source>
</evidence>
<evidence type="ECO:0000256" key="6">
    <source>
        <dbReference type="ARBA" id="ARBA00022822"/>
    </source>
</evidence>
<evidence type="ECO:0000256" key="2">
    <source>
        <dbReference type="ARBA" id="ARBA00004696"/>
    </source>
</evidence>
<dbReference type="CDD" id="cd00331">
    <property type="entry name" value="IGPS"/>
    <property type="match status" value="1"/>
</dbReference>
<comment type="pathway">
    <text evidence="2">Amino-acid biosynthesis; L-tryptophan biosynthesis; L-tryptophan from chorismate: step 4/5.</text>
</comment>
<dbReference type="AlphaFoldDB" id="A0A6V8LV44"/>
<feature type="domain" description="Indole-3-glycerol phosphate synthase" evidence="9">
    <location>
        <begin position="46"/>
        <end position="251"/>
    </location>
</feature>
<evidence type="ECO:0000313" key="11">
    <source>
        <dbReference type="Proteomes" id="UP000494245"/>
    </source>
</evidence>
<dbReference type="Gene3D" id="3.20.20.70">
    <property type="entry name" value="Aldolase class I"/>
    <property type="match status" value="1"/>
</dbReference>